<dbReference type="SMART" id="SM00050">
    <property type="entry name" value="DISIN"/>
    <property type="match status" value="1"/>
</dbReference>
<dbReference type="GO" id="GO:0007229">
    <property type="term" value="P:integrin-mediated signaling pathway"/>
    <property type="evidence" value="ECO:0007669"/>
    <property type="project" value="UniProtKB-KW"/>
</dbReference>
<evidence type="ECO:0000256" key="1">
    <source>
        <dbReference type="SAM" id="MobiDB-lite"/>
    </source>
</evidence>
<comment type="caution">
    <text evidence="3">The sequence shown here is derived from an EMBL/GenBank/DDBJ whole genome shotgun (WGS) entry which is preliminary data.</text>
</comment>
<feature type="region of interest" description="Disordered" evidence="1">
    <location>
        <begin position="499"/>
        <end position="519"/>
    </location>
</feature>
<evidence type="ECO:0000313" key="3">
    <source>
        <dbReference type="EMBL" id="KAB7505749.1"/>
    </source>
</evidence>
<reference evidence="3 4" key="1">
    <citation type="journal article" date="2019" name="PLoS Biol.">
        <title>Sex chromosomes control vertical transmission of feminizing Wolbachia symbionts in an isopod.</title>
        <authorList>
            <person name="Becking T."/>
            <person name="Chebbi M.A."/>
            <person name="Giraud I."/>
            <person name="Moumen B."/>
            <person name="Laverre T."/>
            <person name="Caubet Y."/>
            <person name="Peccoud J."/>
            <person name="Gilbert C."/>
            <person name="Cordaux R."/>
        </authorList>
    </citation>
    <scope>NUCLEOTIDE SEQUENCE [LARGE SCALE GENOMIC DNA]</scope>
    <source>
        <strain evidence="3">ANa2</strain>
        <tissue evidence="3">Whole body excluding digestive tract and cuticle</tissue>
    </source>
</reference>
<keyword evidence="3" id="KW-0401">Integrin</keyword>
<sequence>MVTNHPRNHKPCTLRPGKICSPSQGPCCTKDCSLKQGDLCREDNGCRDASFCGGSSPYCPPSINKPNKTICKDEFVCFKGECTGSICIAYGLDSCQCERGTWRSRYKILRTMLQITRRRSAVSLITLNKKFCAKLHKFSHANSYVCVLSSFDWNVPPFNIPDMYAKPGTPCDNYKGYCDVFQKCREMAITRLFGRQARRHSSKKNHKKSSSSSKKKKKKSKTIIHKSGTGSAGQFLTTANVNANNEGANHVVHPTVVRANIPFKRRVNEVRRAATKAKRVARSQLGRPCKKSGSSSKRAEASGAVTSPTDSEKSLNNPDSKVTSPSKTREKKAMSSRFSIISFKLRPKQLNQDKTKTNKVYDKRKVSIPGGRSKSKGQNRSRSPDKKRKAFHSPTDPKDKDVRSRSPSKRLSLEDDKRKSKSKPYGPEMILRSVSPEKGRKHKVKSPEKSYKLPEGNWLINKFLADEEKLAKPIISGSIAGSLNGSMCSINGTANVSPVNGSPVSHTRHGSKRALIPAPNHASPIRGIVNEAFVGSPRNMRTHSSLRVTKSVSPEEKDMNSHLSSSKYRRSISMVAYNGQLQSPDKRKRSTIDEGSLEKRRRFSSPEKPIKLTSSNNSVEKENENDVGSRERAW</sequence>
<dbReference type="GO" id="GO:0007219">
    <property type="term" value="P:Notch signaling pathway"/>
    <property type="evidence" value="ECO:0007669"/>
    <property type="project" value="TreeGrafter"/>
</dbReference>
<dbReference type="OrthoDB" id="2149267at2759"/>
<evidence type="ECO:0000313" key="4">
    <source>
        <dbReference type="Proteomes" id="UP000326759"/>
    </source>
</evidence>
<dbReference type="SUPFAM" id="SSF57552">
    <property type="entry name" value="Blood coagulation inhibitor (disintegrin)"/>
    <property type="match status" value="1"/>
</dbReference>
<protein>
    <submittedName>
        <fullName evidence="3">Disintegrin and metalloproteinase domain-containing protein 10</fullName>
    </submittedName>
</protein>
<name>A0A5N5THT7_9CRUS</name>
<feature type="domain" description="Disintegrin" evidence="2">
    <location>
        <begin position="6"/>
        <end position="65"/>
    </location>
</feature>
<feature type="compositionally biased region" description="Basic residues" evidence="1">
    <location>
        <begin position="373"/>
        <end position="391"/>
    </location>
</feature>
<proteinExistence type="predicted"/>
<dbReference type="Proteomes" id="UP000326759">
    <property type="component" value="Unassembled WGS sequence"/>
</dbReference>
<dbReference type="Gene3D" id="4.10.70.10">
    <property type="entry name" value="Disintegrin domain"/>
    <property type="match status" value="1"/>
</dbReference>
<evidence type="ECO:0000259" key="2">
    <source>
        <dbReference type="SMART" id="SM00050"/>
    </source>
</evidence>
<dbReference type="InterPro" id="IPR051489">
    <property type="entry name" value="ADAM_Metalloproteinase"/>
</dbReference>
<feature type="region of interest" description="Disordered" evidence="1">
    <location>
        <begin position="195"/>
        <end position="231"/>
    </location>
</feature>
<dbReference type="GO" id="GO:0004222">
    <property type="term" value="F:metalloendopeptidase activity"/>
    <property type="evidence" value="ECO:0007669"/>
    <property type="project" value="TreeGrafter"/>
</dbReference>
<feature type="region of interest" description="Disordered" evidence="1">
    <location>
        <begin position="275"/>
        <end position="449"/>
    </location>
</feature>
<dbReference type="GO" id="GO:0005886">
    <property type="term" value="C:plasma membrane"/>
    <property type="evidence" value="ECO:0007669"/>
    <property type="project" value="TreeGrafter"/>
</dbReference>
<dbReference type="GO" id="GO:0006509">
    <property type="term" value="P:membrane protein ectodomain proteolysis"/>
    <property type="evidence" value="ECO:0007669"/>
    <property type="project" value="TreeGrafter"/>
</dbReference>
<dbReference type="EMBL" id="SEYY01001119">
    <property type="protein sequence ID" value="KAB7505749.1"/>
    <property type="molecule type" value="Genomic_DNA"/>
</dbReference>
<feature type="compositionally biased region" description="Basic and acidic residues" evidence="1">
    <location>
        <begin position="395"/>
        <end position="404"/>
    </location>
</feature>
<dbReference type="InterPro" id="IPR049038">
    <property type="entry name" value="ADAM10_Cys-rich"/>
</dbReference>
<keyword evidence="4" id="KW-1185">Reference proteome</keyword>
<feature type="compositionally biased region" description="Basic and acidic residues" evidence="1">
    <location>
        <begin position="590"/>
        <end position="610"/>
    </location>
</feature>
<feature type="compositionally biased region" description="Polar residues" evidence="1">
    <location>
        <begin position="542"/>
        <end position="552"/>
    </location>
</feature>
<feature type="region of interest" description="Disordered" evidence="1">
    <location>
        <begin position="540"/>
        <end position="634"/>
    </location>
</feature>
<dbReference type="Pfam" id="PF21299">
    <property type="entry name" value="ADAM10_Cys-rich"/>
    <property type="match status" value="1"/>
</dbReference>
<feature type="compositionally biased region" description="Basic and acidic residues" evidence="1">
    <location>
        <begin position="351"/>
        <end position="365"/>
    </location>
</feature>
<dbReference type="InterPro" id="IPR001762">
    <property type="entry name" value="Disintegrin_dom"/>
</dbReference>
<dbReference type="PANTHER" id="PTHR45702">
    <property type="entry name" value="ADAM10/ADAM17 METALLOPEPTIDASE FAMILY MEMBER"/>
    <property type="match status" value="1"/>
</dbReference>
<accession>A0A5N5THT7</accession>
<feature type="compositionally biased region" description="Basic and acidic residues" evidence="1">
    <location>
        <begin position="619"/>
        <end position="634"/>
    </location>
</feature>
<organism evidence="3 4">
    <name type="scientific">Armadillidium nasatum</name>
    <dbReference type="NCBI Taxonomy" id="96803"/>
    <lineage>
        <taxon>Eukaryota</taxon>
        <taxon>Metazoa</taxon>
        <taxon>Ecdysozoa</taxon>
        <taxon>Arthropoda</taxon>
        <taxon>Crustacea</taxon>
        <taxon>Multicrustacea</taxon>
        <taxon>Malacostraca</taxon>
        <taxon>Eumalacostraca</taxon>
        <taxon>Peracarida</taxon>
        <taxon>Isopoda</taxon>
        <taxon>Oniscidea</taxon>
        <taxon>Crinocheta</taxon>
        <taxon>Armadillidiidae</taxon>
        <taxon>Armadillidium</taxon>
    </lineage>
</organism>
<feature type="compositionally biased region" description="Polar residues" evidence="1">
    <location>
        <begin position="304"/>
        <end position="326"/>
    </location>
</feature>
<gene>
    <name evidence="3" type="primary">Adam10</name>
    <name evidence="3" type="ORF">Anas_00583</name>
</gene>
<dbReference type="PANTHER" id="PTHR45702:SF3">
    <property type="entry name" value="KUZBANIAN-LIKE, ISOFORM A"/>
    <property type="match status" value="1"/>
</dbReference>
<feature type="compositionally biased region" description="Basic residues" evidence="1">
    <location>
        <begin position="196"/>
        <end position="224"/>
    </location>
</feature>
<dbReference type="InterPro" id="IPR036436">
    <property type="entry name" value="Disintegrin_dom_sf"/>
</dbReference>
<dbReference type="AlphaFoldDB" id="A0A5N5THT7"/>